<feature type="region of interest" description="Disordered" evidence="1">
    <location>
        <begin position="80"/>
        <end position="99"/>
    </location>
</feature>
<feature type="compositionally biased region" description="Polar residues" evidence="1">
    <location>
        <begin position="80"/>
        <end position="96"/>
    </location>
</feature>
<keyword evidence="2" id="KW-1133">Transmembrane helix</keyword>
<reference evidence="3" key="1">
    <citation type="journal article" date="2020" name="Nature">
        <title>Giant virus diversity and host interactions through global metagenomics.</title>
        <authorList>
            <person name="Schulz F."/>
            <person name="Roux S."/>
            <person name="Paez-Espino D."/>
            <person name="Jungbluth S."/>
            <person name="Walsh D.A."/>
            <person name="Denef V.J."/>
            <person name="McMahon K.D."/>
            <person name="Konstantinidis K.T."/>
            <person name="Eloe-Fadrosh E.A."/>
            <person name="Kyrpides N.C."/>
            <person name="Woyke T."/>
        </authorList>
    </citation>
    <scope>NUCLEOTIDE SEQUENCE</scope>
    <source>
        <strain evidence="3">GVMAG-S-1103017-74</strain>
    </source>
</reference>
<sequence>MADGSTLTTTTERGSMNALTTRSAKSYMSHKARKAAIGVVVTALIIGAFVVLYFTVLKKPYRGGSKSKGSTRLVFEAQTQQAPNTGSADSGSTTPSAPDLKSLAKTIQSDMKKQLNTKTIAVYAAGYADALWVANNDASYTSDKVALYKNKIPKACVSSYKDSTSTSFVVDGSKKTVTASTDTPAWGLFVVETDAAATAVSAAATKLMTTGTVKYGTATPAASTADDATKAVCTFTKSS</sequence>
<evidence type="ECO:0000256" key="2">
    <source>
        <dbReference type="SAM" id="Phobius"/>
    </source>
</evidence>
<organism evidence="3">
    <name type="scientific">viral metagenome</name>
    <dbReference type="NCBI Taxonomy" id="1070528"/>
    <lineage>
        <taxon>unclassified sequences</taxon>
        <taxon>metagenomes</taxon>
        <taxon>organismal metagenomes</taxon>
    </lineage>
</organism>
<accession>A0A6C0AT89</accession>
<feature type="transmembrane region" description="Helical" evidence="2">
    <location>
        <begin position="35"/>
        <end position="56"/>
    </location>
</feature>
<proteinExistence type="predicted"/>
<evidence type="ECO:0000256" key="1">
    <source>
        <dbReference type="SAM" id="MobiDB-lite"/>
    </source>
</evidence>
<name>A0A6C0AT89_9ZZZZ</name>
<keyword evidence="2" id="KW-0472">Membrane</keyword>
<evidence type="ECO:0000313" key="3">
    <source>
        <dbReference type="EMBL" id="QHS82948.1"/>
    </source>
</evidence>
<dbReference type="AlphaFoldDB" id="A0A6C0AT89"/>
<protein>
    <submittedName>
        <fullName evidence="3">Uncharacterized protein</fullName>
    </submittedName>
</protein>
<keyword evidence="2" id="KW-0812">Transmembrane</keyword>
<dbReference type="EMBL" id="MN740864">
    <property type="protein sequence ID" value="QHS82948.1"/>
    <property type="molecule type" value="Genomic_DNA"/>
</dbReference>